<evidence type="ECO:0000313" key="4">
    <source>
        <dbReference type="Proteomes" id="UP000078597"/>
    </source>
</evidence>
<reference evidence="3 5" key="3">
    <citation type="submission" date="2016-06" db="EMBL/GenBank/DDBJ databases">
        <authorList>
            <consortium name="Pathogen Informatics"/>
        </authorList>
    </citation>
    <scope>NUCLEOTIDE SEQUENCE [LARGE SCALE GENOMIC DNA]</scope>
</reference>
<dbReference type="Proteomes" id="UP000078597">
    <property type="component" value="Unassembled WGS sequence"/>
</dbReference>
<dbReference type="Proteomes" id="UP000219813">
    <property type="component" value="Chromosome 10"/>
</dbReference>
<dbReference type="KEGG" id="pmal:PMUG01_10024400"/>
<dbReference type="OMA" id="WPPYPSF"/>
<feature type="region of interest" description="Disordered" evidence="1">
    <location>
        <begin position="481"/>
        <end position="550"/>
    </location>
</feature>
<dbReference type="OrthoDB" id="347521at2759"/>
<reference evidence="2" key="2">
    <citation type="submission" date="2016-05" db="EMBL/GenBank/DDBJ databases">
        <authorList>
            <person name="Lavstsen T."/>
            <person name="Jespersen J.S."/>
        </authorList>
    </citation>
    <scope>NUCLEOTIDE SEQUENCE [LARGE SCALE GENOMIC DNA]</scope>
</reference>
<evidence type="ECO:0000313" key="3">
    <source>
        <dbReference type="EMBL" id="SCN44784.1"/>
    </source>
</evidence>
<reference evidence="4" key="1">
    <citation type="submission" date="2016-05" db="EMBL/GenBank/DDBJ databases">
        <authorList>
            <person name="Naeem Raeece"/>
        </authorList>
    </citation>
    <scope>NUCLEOTIDE SEQUENCE [LARGE SCALE GENOMIC DNA]</scope>
</reference>
<evidence type="ECO:0000256" key="1">
    <source>
        <dbReference type="SAM" id="MobiDB-lite"/>
    </source>
</evidence>
<protein>
    <submittedName>
        <fullName evidence="2">Uncharacterized protein</fullName>
    </submittedName>
</protein>
<accession>A0A1A8W064</accession>
<name>A0A1A8W064_PLAMA</name>
<dbReference type="GeneID" id="39869244"/>
<sequence>MWEKNEELKGEEKANENVGSANLATSNLATSNLASSNLATSILATSNLATSSNLDSENKFANINLKVEAYGEGDYRLLRYMPDGSCVFEEAPDEKNKNKKNLQQYAQIFCSAMEKRILIKSSSSTNSNDNNSSSNNCSSKNRNNNNSSDIMKNDKEWKKGEEYRIMVEKDLEELMILFDMLLGTLNYNKGTKYLSLNKCYYYRDTDENKQDIYIAITNRKELLEKLRKLCQQTRLQINSINGIIAQKYFLFFIDQLIKHWKILNKKYAEIEYMQVDNNFPYVTQVSVEFFFLPSIFWKLSSNPIFLSWPPYPSFSPFKSQYAHITFSLSSLKVKSIGGDNEHGDDRANGCITSLEKVREEINFKHKVSQSLYQNKIFLSDNQNDSKEQVIKEERTDMNGLISDISIKSELTKDNHTQTAQQNCNFYYSNRKEEEMKIFDFLDNTSIISVQFEGLAAHLIEQSYCIQLDLYPLNVKLRRRTKGEKLSSPLNRGNTNSRNNDNSSNVNSSSNNDGGSNVNNRNNNDNDNDNNNNNSRNINNNNSRNINNNNSRNINYVCNGNIARPRKGNFPEKIIPENITFKQAKKVHEKLTEAQWVLIDKSIFCILAEQANNLKDNNNELLINLDYYATETNRKIKIHCTQINHKSIEFLINDINILSSSKKNIPVDFSFVILYSSADIFTSSDSNVTNEKNINTCTVHNNRNDKDDVDSFDDVCSNKNENDEVTIDYELIQMLLNLSLAKVRDLFICSWKYFSFETPYYSADIHPIIYQNVFPDHRSDTLITNFFAWLITSMERYLRLDE</sequence>
<feature type="compositionally biased region" description="Low complexity" evidence="1">
    <location>
        <begin position="490"/>
        <end position="550"/>
    </location>
</feature>
<feature type="region of interest" description="Disordered" evidence="1">
    <location>
        <begin position="122"/>
        <end position="153"/>
    </location>
</feature>
<evidence type="ECO:0000313" key="2">
    <source>
        <dbReference type="EMBL" id="SBS86265.1"/>
    </source>
</evidence>
<gene>
    <name evidence="3" type="primary">PmUG01_10024400</name>
    <name evidence="2" type="ORF">PMALA_015490</name>
    <name evidence="3" type="ORF">PMUG01_10024400</name>
</gene>
<evidence type="ECO:0000313" key="5">
    <source>
        <dbReference type="Proteomes" id="UP000219813"/>
    </source>
</evidence>
<dbReference type="EMBL" id="FLQW01000833">
    <property type="protein sequence ID" value="SBS86265.1"/>
    <property type="molecule type" value="Genomic_DNA"/>
</dbReference>
<proteinExistence type="predicted"/>
<dbReference type="AlphaFoldDB" id="A0A1A8W064"/>
<keyword evidence="5" id="KW-1185">Reference proteome</keyword>
<dbReference type="VEuPathDB" id="PlasmoDB:PmUG01_10024400"/>
<dbReference type="RefSeq" id="XP_028862019.1">
    <property type="nucleotide sequence ID" value="XM_029005429.1"/>
</dbReference>
<feature type="compositionally biased region" description="Low complexity" evidence="1">
    <location>
        <begin position="122"/>
        <end position="148"/>
    </location>
</feature>
<organism evidence="2 4">
    <name type="scientific">Plasmodium malariae</name>
    <dbReference type="NCBI Taxonomy" id="5858"/>
    <lineage>
        <taxon>Eukaryota</taxon>
        <taxon>Sar</taxon>
        <taxon>Alveolata</taxon>
        <taxon>Apicomplexa</taxon>
        <taxon>Aconoidasida</taxon>
        <taxon>Haemosporida</taxon>
        <taxon>Plasmodiidae</taxon>
        <taxon>Plasmodium</taxon>
        <taxon>Plasmodium (Plasmodium)</taxon>
    </lineage>
</organism>
<dbReference type="EMBL" id="LT594631">
    <property type="protein sequence ID" value="SCN44784.1"/>
    <property type="molecule type" value="Genomic_DNA"/>
</dbReference>